<evidence type="ECO:0008006" key="3">
    <source>
        <dbReference type="Google" id="ProtNLM"/>
    </source>
</evidence>
<comment type="caution">
    <text evidence="1">The sequence shown here is derived from an EMBL/GenBank/DDBJ whole genome shotgun (WGS) entry which is preliminary data.</text>
</comment>
<keyword evidence="2" id="KW-1185">Reference proteome</keyword>
<organism evidence="1 2">
    <name type="scientific">Paenibacillus apis</name>
    <dbReference type="NCBI Taxonomy" id="1792174"/>
    <lineage>
        <taxon>Bacteria</taxon>
        <taxon>Bacillati</taxon>
        <taxon>Bacillota</taxon>
        <taxon>Bacilli</taxon>
        <taxon>Bacillales</taxon>
        <taxon>Paenibacillaceae</taxon>
        <taxon>Paenibacillus</taxon>
    </lineage>
</organism>
<gene>
    <name evidence="1" type="ORF">J41TS4_48340</name>
</gene>
<dbReference type="AlphaFoldDB" id="A0A919Y6L8"/>
<sequence length="68" mass="8207">MNRRIERLRRQARAWIGRRVDIDRFNGNDLEGVIVAVREDYLVLRIRRNGENVRVRVNFTNIEDIDLD</sequence>
<reference evidence="1" key="1">
    <citation type="submission" date="2021-03" db="EMBL/GenBank/DDBJ databases">
        <title>Antimicrobial resistance genes in bacteria isolated from Japanese honey, and their potential for conferring macrolide and lincosamide resistance in the American foulbrood pathogen Paenibacillus larvae.</title>
        <authorList>
            <person name="Okamoto M."/>
            <person name="Kumagai M."/>
            <person name="Kanamori H."/>
            <person name="Takamatsu D."/>
        </authorList>
    </citation>
    <scope>NUCLEOTIDE SEQUENCE</scope>
    <source>
        <strain evidence="1">J41TS4</strain>
    </source>
</reference>
<evidence type="ECO:0000313" key="2">
    <source>
        <dbReference type="Proteomes" id="UP000678895"/>
    </source>
</evidence>
<dbReference type="RefSeq" id="WP_044477520.1">
    <property type="nucleotide sequence ID" value="NZ_BORS01000029.1"/>
</dbReference>
<protein>
    <recommendedName>
        <fullName evidence="3">DUF2642 domain-containing protein</fullName>
    </recommendedName>
</protein>
<accession>A0A919Y6L8</accession>
<evidence type="ECO:0000313" key="1">
    <source>
        <dbReference type="EMBL" id="GIO45076.1"/>
    </source>
</evidence>
<proteinExistence type="predicted"/>
<dbReference type="Proteomes" id="UP000678895">
    <property type="component" value="Unassembled WGS sequence"/>
</dbReference>
<name>A0A919Y6L8_9BACL</name>
<dbReference type="EMBL" id="BORS01000029">
    <property type="protein sequence ID" value="GIO45076.1"/>
    <property type="molecule type" value="Genomic_DNA"/>
</dbReference>